<reference evidence="3" key="1">
    <citation type="submission" date="2017-02" db="UniProtKB">
        <authorList>
            <consortium name="WormBaseParasite"/>
        </authorList>
    </citation>
    <scope>IDENTIFICATION</scope>
</reference>
<evidence type="ECO:0000313" key="2">
    <source>
        <dbReference type="Proteomes" id="UP000267096"/>
    </source>
</evidence>
<dbReference type="Proteomes" id="UP000267096">
    <property type="component" value="Unassembled WGS sequence"/>
</dbReference>
<evidence type="ECO:0000313" key="1">
    <source>
        <dbReference type="EMBL" id="VDK57628.1"/>
    </source>
</evidence>
<dbReference type="AlphaFoldDB" id="A0A0M3K7N5"/>
<dbReference type="EMBL" id="UYRR01033046">
    <property type="protein sequence ID" value="VDK57628.1"/>
    <property type="molecule type" value="Genomic_DNA"/>
</dbReference>
<keyword evidence="2" id="KW-1185">Reference proteome</keyword>
<accession>A0A0M3K7N5</accession>
<sequence>MMQFGKNGEKVCHLEQRNLKQKINMTRVDVMAECTVARRFDCERDNELSIKAEEIHRKSQFQYHSTENEALPPGHVDIPQSVLDLVEWDYLDEYQQNNTNSTGCPFKALFGAAWNWFDHQENVE</sequence>
<name>A0A0M3K7N5_ANISI</name>
<evidence type="ECO:0000313" key="3">
    <source>
        <dbReference type="WBParaSite" id="ASIM_0001697601-mRNA-1"/>
    </source>
</evidence>
<reference evidence="1 2" key="2">
    <citation type="submission" date="2018-11" db="EMBL/GenBank/DDBJ databases">
        <authorList>
            <consortium name="Pathogen Informatics"/>
        </authorList>
    </citation>
    <scope>NUCLEOTIDE SEQUENCE [LARGE SCALE GENOMIC DNA]</scope>
</reference>
<protein>
    <submittedName>
        <fullName evidence="1 3">Uncharacterized protein</fullName>
    </submittedName>
</protein>
<organism evidence="3">
    <name type="scientific">Anisakis simplex</name>
    <name type="common">Herring worm</name>
    <dbReference type="NCBI Taxonomy" id="6269"/>
    <lineage>
        <taxon>Eukaryota</taxon>
        <taxon>Metazoa</taxon>
        <taxon>Ecdysozoa</taxon>
        <taxon>Nematoda</taxon>
        <taxon>Chromadorea</taxon>
        <taxon>Rhabditida</taxon>
        <taxon>Spirurina</taxon>
        <taxon>Ascaridomorpha</taxon>
        <taxon>Ascaridoidea</taxon>
        <taxon>Anisakidae</taxon>
        <taxon>Anisakis</taxon>
        <taxon>Anisakis simplex complex</taxon>
    </lineage>
</organism>
<dbReference type="WBParaSite" id="ASIM_0001697601-mRNA-1">
    <property type="protein sequence ID" value="ASIM_0001697601-mRNA-1"/>
    <property type="gene ID" value="ASIM_0001697601"/>
</dbReference>
<gene>
    <name evidence="1" type="ORF">ASIM_LOCUS16383</name>
</gene>
<proteinExistence type="predicted"/>